<comment type="caution">
    <text evidence="3">The sequence shown here is derived from an EMBL/GenBank/DDBJ whole genome shotgun (WGS) entry which is preliminary data.</text>
</comment>
<feature type="compositionally biased region" description="Polar residues" evidence="1">
    <location>
        <begin position="7"/>
        <end position="25"/>
    </location>
</feature>
<feature type="region of interest" description="Disordered" evidence="1">
    <location>
        <begin position="47"/>
        <end position="70"/>
    </location>
</feature>
<dbReference type="Proteomes" id="UP000772434">
    <property type="component" value="Unassembled WGS sequence"/>
</dbReference>
<evidence type="ECO:0000259" key="2">
    <source>
        <dbReference type="Pfam" id="PF10544"/>
    </source>
</evidence>
<reference evidence="3" key="1">
    <citation type="submission" date="2020-11" db="EMBL/GenBank/DDBJ databases">
        <authorList>
            <consortium name="DOE Joint Genome Institute"/>
            <person name="Ahrendt S."/>
            <person name="Riley R."/>
            <person name="Andreopoulos W."/>
            <person name="Labutti K."/>
            <person name="Pangilinan J."/>
            <person name="Ruiz-Duenas F.J."/>
            <person name="Barrasa J.M."/>
            <person name="Sanchez-Garcia M."/>
            <person name="Camarero S."/>
            <person name="Miyauchi S."/>
            <person name="Serrano A."/>
            <person name="Linde D."/>
            <person name="Babiker R."/>
            <person name="Drula E."/>
            <person name="Ayuso-Fernandez I."/>
            <person name="Pacheco R."/>
            <person name="Padilla G."/>
            <person name="Ferreira P."/>
            <person name="Barriuso J."/>
            <person name="Kellner H."/>
            <person name="Castanera R."/>
            <person name="Alfaro M."/>
            <person name="Ramirez L."/>
            <person name="Pisabarro A.G."/>
            <person name="Kuo A."/>
            <person name="Tritt A."/>
            <person name="Lipzen A."/>
            <person name="He G."/>
            <person name="Yan M."/>
            <person name="Ng V."/>
            <person name="Cullen D."/>
            <person name="Martin F."/>
            <person name="Rosso M.-N."/>
            <person name="Henrissat B."/>
            <person name="Hibbett D."/>
            <person name="Martinez A.T."/>
            <person name="Grigoriev I.V."/>
        </authorList>
    </citation>
    <scope>NUCLEOTIDE SEQUENCE</scope>
    <source>
        <strain evidence="3">AH 40177</strain>
    </source>
</reference>
<organism evidence="3 4">
    <name type="scientific">Rhodocollybia butyracea</name>
    <dbReference type="NCBI Taxonomy" id="206335"/>
    <lineage>
        <taxon>Eukaryota</taxon>
        <taxon>Fungi</taxon>
        <taxon>Dikarya</taxon>
        <taxon>Basidiomycota</taxon>
        <taxon>Agaricomycotina</taxon>
        <taxon>Agaricomycetes</taxon>
        <taxon>Agaricomycetidae</taxon>
        <taxon>Agaricales</taxon>
        <taxon>Marasmiineae</taxon>
        <taxon>Omphalotaceae</taxon>
        <taxon>Rhodocollybia</taxon>
    </lineage>
</organism>
<dbReference type="Pfam" id="PF10544">
    <property type="entry name" value="T5orf172"/>
    <property type="match status" value="1"/>
</dbReference>
<dbReference type="InterPro" id="IPR018306">
    <property type="entry name" value="Phage_T5_Orf172_DNA-bd"/>
</dbReference>
<accession>A0A9P5PTG7</accession>
<evidence type="ECO:0000313" key="4">
    <source>
        <dbReference type="Proteomes" id="UP000772434"/>
    </source>
</evidence>
<evidence type="ECO:0000256" key="1">
    <source>
        <dbReference type="SAM" id="MobiDB-lite"/>
    </source>
</evidence>
<protein>
    <recommendedName>
        <fullName evidence="2">Bacteriophage T5 Orf172 DNA-binding domain-containing protein</fullName>
    </recommendedName>
</protein>
<feature type="compositionally biased region" description="Low complexity" evidence="1">
    <location>
        <begin position="51"/>
        <end position="65"/>
    </location>
</feature>
<feature type="region of interest" description="Disordered" evidence="1">
    <location>
        <begin position="1"/>
        <end position="25"/>
    </location>
</feature>
<gene>
    <name evidence="3" type="ORF">BDP27DRAFT_1422528</name>
</gene>
<dbReference type="OrthoDB" id="3112784at2759"/>
<name>A0A9P5PTG7_9AGAR</name>
<proteinExistence type="predicted"/>
<dbReference type="EMBL" id="JADNRY010000068">
    <property type="protein sequence ID" value="KAF9067795.1"/>
    <property type="molecule type" value="Genomic_DNA"/>
</dbReference>
<feature type="domain" description="Bacteriophage T5 Orf172 DNA-binding" evidence="2">
    <location>
        <begin position="97"/>
        <end position="195"/>
    </location>
</feature>
<sequence length="201" mass="22667">MFPPSLAFNSTSLHPNTSQVKSSPTLGKLDLSPIQQLVIRVLSPLSDTTARNSSPLPPSLVSNRVNSTSPRTKSSILPYELILYRILRAISAADGWGVVYILFEGMTQAGDWIVKIGMSTDLIRRLCEHDRVCPNPARVPLDWIPVNFRRRQEALLHLRTETFCVDRPHTPCPFCRRRHAELFTLRPNDVQCVLSALKRLS</sequence>
<dbReference type="AlphaFoldDB" id="A0A9P5PTG7"/>
<keyword evidence="4" id="KW-1185">Reference proteome</keyword>
<evidence type="ECO:0000313" key="3">
    <source>
        <dbReference type="EMBL" id="KAF9067795.1"/>
    </source>
</evidence>